<dbReference type="EMBL" id="PIPL01000003">
    <property type="protein sequence ID" value="RUO24004.1"/>
    <property type="molecule type" value="Genomic_DNA"/>
</dbReference>
<dbReference type="AlphaFoldDB" id="A0A432W3R4"/>
<dbReference type="OrthoDB" id="5801225at2"/>
<gene>
    <name evidence="2" type="ORF">CWE09_12720</name>
</gene>
<dbReference type="PANTHER" id="PTHR38693:SF1">
    <property type="entry name" value="UBIQUINONE BIOSYNTHESIS ACCESSORY FACTOR UBIJ"/>
    <property type="match status" value="1"/>
</dbReference>
<evidence type="ECO:0000313" key="3">
    <source>
        <dbReference type="Proteomes" id="UP000288293"/>
    </source>
</evidence>
<dbReference type="PANTHER" id="PTHR38693">
    <property type="entry name" value="UBIQUINONE BIOSYNTHESIS PROTEIN UBIJ"/>
    <property type="match status" value="1"/>
</dbReference>
<protein>
    <recommendedName>
        <fullName evidence="1">SCP2 domain-containing protein</fullName>
    </recommendedName>
</protein>
<dbReference type="Proteomes" id="UP000288293">
    <property type="component" value="Unassembled WGS sequence"/>
</dbReference>
<dbReference type="InterPro" id="IPR003033">
    <property type="entry name" value="SCP2_sterol-bd_dom"/>
</dbReference>
<proteinExistence type="predicted"/>
<comment type="caution">
    <text evidence="2">The sequence shown here is derived from an EMBL/GenBank/DDBJ whole genome shotgun (WGS) entry which is preliminary data.</text>
</comment>
<keyword evidence="3" id="KW-1185">Reference proteome</keyword>
<dbReference type="Pfam" id="PF02036">
    <property type="entry name" value="SCP2"/>
    <property type="match status" value="1"/>
</dbReference>
<accession>A0A432W3R4</accession>
<organism evidence="2 3">
    <name type="scientific">Aliidiomarina minuta</name>
    <dbReference type="NCBI Taxonomy" id="880057"/>
    <lineage>
        <taxon>Bacteria</taxon>
        <taxon>Pseudomonadati</taxon>
        <taxon>Pseudomonadota</taxon>
        <taxon>Gammaproteobacteria</taxon>
        <taxon>Alteromonadales</taxon>
        <taxon>Idiomarinaceae</taxon>
        <taxon>Aliidiomarina</taxon>
    </lineage>
</organism>
<name>A0A432W3R4_9GAMM</name>
<evidence type="ECO:0000259" key="1">
    <source>
        <dbReference type="Pfam" id="PF02036"/>
    </source>
</evidence>
<dbReference type="InterPro" id="IPR038989">
    <property type="entry name" value="UbiJ"/>
</dbReference>
<sequence length="195" mass="21762">MSLQPAINALAETLVNSALRADPGSKGRLQAVQGKTFRLRLQELPWPMTLSFTEHEVLFLGEGYEVINGEVQTSLSVLGQLSDATQVTQAIQRGDVILQGDPIFAQQASQVVLGLNIDWEQALADRFGDVAGFWLAQGVGELQQRLPDVHNWRRWFADVLIDEKKLLLGKTEFAIFTDDLKALQKRVEALHKDKK</sequence>
<evidence type="ECO:0000313" key="2">
    <source>
        <dbReference type="EMBL" id="RUO24004.1"/>
    </source>
</evidence>
<reference evidence="2 3" key="1">
    <citation type="journal article" date="2011" name="Front. Microbiol.">
        <title>Genomic signatures of strain selection and enhancement in Bacillus atrophaeus var. globigii, a historical biowarfare simulant.</title>
        <authorList>
            <person name="Gibbons H.S."/>
            <person name="Broomall S.M."/>
            <person name="McNew L.A."/>
            <person name="Daligault H."/>
            <person name="Chapman C."/>
            <person name="Bruce D."/>
            <person name="Karavis M."/>
            <person name="Krepps M."/>
            <person name="McGregor P.A."/>
            <person name="Hong C."/>
            <person name="Park K.H."/>
            <person name="Akmal A."/>
            <person name="Feldman A."/>
            <person name="Lin J.S."/>
            <person name="Chang W.E."/>
            <person name="Higgs B.W."/>
            <person name="Demirev P."/>
            <person name="Lindquist J."/>
            <person name="Liem A."/>
            <person name="Fochler E."/>
            <person name="Read T.D."/>
            <person name="Tapia R."/>
            <person name="Johnson S."/>
            <person name="Bishop-Lilly K.A."/>
            <person name="Detter C."/>
            <person name="Han C."/>
            <person name="Sozhamannan S."/>
            <person name="Rosenzweig C.N."/>
            <person name="Skowronski E.W."/>
        </authorList>
    </citation>
    <scope>NUCLEOTIDE SEQUENCE [LARGE SCALE GENOMIC DNA]</scope>
    <source>
        <strain evidence="2 3">MLST1</strain>
    </source>
</reference>
<dbReference type="RefSeq" id="WP_126804424.1">
    <property type="nucleotide sequence ID" value="NZ_PIPL01000003.1"/>
</dbReference>
<feature type="domain" description="SCP2" evidence="1">
    <location>
        <begin position="16"/>
        <end position="111"/>
    </location>
</feature>
<dbReference type="GO" id="GO:0006744">
    <property type="term" value="P:ubiquinone biosynthetic process"/>
    <property type="evidence" value="ECO:0007669"/>
    <property type="project" value="InterPro"/>
</dbReference>